<gene>
    <name evidence="2" type="ORF">CWD77_10060</name>
</gene>
<proteinExistence type="predicted"/>
<reference evidence="2 3" key="1">
    <citation type="submission" date="2017-11" db="EMBL/GenBank/DDBJ databases">
        <title>Rhodohalobacter 15182 sp. nov., isolated from a salt lake.</title>
        <authorList>
            <person name="Han S."/>
        </authorList>
    </citation>
    <scope>NUCLEOTIDE SEQUENCE [LARGE SCALE GENOMIC DNA]</scope>
    <source>
        <strain evidence="2 3">15182</strain>
    </source>
</reference>
<dbReference type="RefSeq" id="WP_101073448.1">
    <property type="nucleotide sequence ID" value="NZ_PISP01000003.1"/>
</dbReference>
<keyword evidence="3" id="KW-1185">Reference proteome</keyword>
<dbReference type="InterPro" id="IPR002761">
    <property type="entry name" value="Diphthami_syn_dom"/>
</dbReference>
<name>A0A2N0VFK3_9BACT</name>
<dbReference type="OrthoDB" id="3572539at2"/>
<dbReference type="Gene3D" id="3.40.50.620">
    <property type="entry name" value="HUPs"/>
    <property type="match status" value="1"/>
</dbReference>
<dbReference type="Pfam" id="PF01902">
    <property type="entry name" value="Diphthami_syn_2"/>
    <property type="match status" value="1"/>
</dbReference>
<dbReference type="Proteomes" id="UP000233398">
    <property type="component" value="Unassembled WGS sequence"/>
</dbReference>
<dbReference type="AlphaFoldDB" id="A0A2N0VFK3"/>
<feature type="domain" description="Diphthamide synthase" evidence="1">
    <location>
        <begin position="11"/>
        <end position="196"/>
    </location>
</feature>
<sequence>MQSTNKKPEKPVLFWSGGKDSYLALLEWQSNENPEPILITTYDDETGVVPFQEIPISRIQRQALKLELPLITIPLSHPVDNRSYLSTLKIEFTSAPYRVTDLIFGDIHLQDIREWRVKEFGNLGFKCHFPIWKKSTEELLTLLEKQKKVTVKLRSVSESHRNRIKPGMTFNRKFIESLPDDIDPFGEYGEFHTEVIFD</sequence>
<dbReference type="EMBL" id="PISP01000003">
    <property type="protein sequence ID" value="PKD42973.1"/>
    <property type="molecule type" value="Genomic_DNA"/>
</dbReference>
<dbReference type="SUPFAM" id="SSF52402">
    <property type="entry name" value="Adenine nucleotide alpha hydrolases-like"/>
    <property type="match status" value="1"/>
</dbReference>
<organism evidence="2 3">
    <name type="scientific">Rhodohalobacter barkolensis</name>
    <dbReference type="NCBI Taxonomy" id="2053187"/>
    <lineage>
        <taxon>Bacteria</taxon>
        <taxon>Pseudomonadati</taxon>
        <taxon>Balneolota</taxon>
        <taxon>Balneolia</taxon>
        <taxon>Balneolales</taxon>
        <taxon>Balneolaceae</taxon>
        <taxon>Rhodohalobacter</taxon>
    </lineage>
</organism>
<accession>A0A2N0VFK3</accession>
<evidence type="ECO:0000313" key="2">
    <source>
        <dbReference type="EMBL" id="PKD42973.1"/>
    </source>
</evidence>
<dbReference type="InterPro" id="IPR014729">
    <property type="entry name" value="Rossmann-like_a/b/a_fold"/>
</dbReference>
<evidence type="ECO:0000259" key="1">
    <source>
        <dbReference type="Pfam" id="PF01902"/>
    </source>
</evidence>
<evidence type="ECO:0000313" key="3">
    <source>
        <dbReference type="Proteomes" id="UP000233398"/>
    </source>
</evidence>
<protein>
    <recommendedName>
        <fullName evidence="1">Diphthamide synthase domain-containing protein</fullName>
    </recommendedName>
</protein>
<comment type="caution">
    <text evidence="2">The sequence shown here is derived from an EMBL/GenBank/DDBJ whole genome shotgun (WGS) entry which is preliminary data.</text>
</comment>